<dbReference type="InterPro" id="IPR027417">
    <property type="entry name" value="P-loop_NTPase"/>
</dbReference>
<evidence type="ECO:0000313" key="3">
    <source>
        <dbReference type="Proteomes" id="UP001194468"/>
    </source>
</evidence>
<keyword evidence="1" id="KW-0472">Membrane</keyword>
<keyword evidence="3" id="KW-1185">Reference proteome</keyword>
<dbReference type="Gene3D" id="3.40.50.300">
    <property type="entry name" value="P-loop containing nucleotide triphosphate hydrolases"/>
    <property type="match status" value="1"/>
</dbReference>
<sequence length="628" mass="69555">MSTPSTSPPSFIHVTESPKRLTWGELRIGPRRHKLISDEDGTLRQEFPDVVELSPEVQITLRYKRPWSLGTKNKKINIQDLFANSTSAPTQGDFFVDFIDGLCRNFRADVSVAQGSIRVTFSRLAAETAFFTPPTPETEPPTIGTLQAETQVILEICPKFRILVIGKSGVGKSSLINVAFGINKAASLSYAFHQCAANLKRGEANIDDGLESPSNERFILHDPLASSRVIRQAGALGDQLHAVWFCVQTPRAGGRLLEVAAEDFFRSKKGTLGTSPIVPLIVVYTMVDSFVDELTLQSLSSHSELDEESLTKDARANAESSIKGRHDEITRLADEPIPYAVVSTKERYKDTLDKLVELTYDKVKTRDTPGARTTSVVTLMAQRISPHLKIQGSIDIGRRRYWKALSTSPYFNGHTMGDCLSVIHADIVDVWNFNDPAGHLHDSKFRELVVKMVQEMETRSASNLDGTSILGSVLSSGSLAAAAPQLMVAVSNPAAPIVLPIIAGVAIAVWVYGVYQNVKNVQQKSMAFIVDLTHIMETLFILTCRDHNKLTRRAVKLAYTTYYESVVMKQAHTDILGYSDGVGRGGALEMIECLIKPERSGDMNMKKYFAEIRKWDIQGLDLDHEEDW</sequence>
<evidence type="ECO:0000256" key="1">
    <source>
        <dbReference type="SAM" id="Phobius"/>
    </source>
</evidence>
<dbReference type="AlphaFoldDB" id="A0AAD4C9J7"/>
<comment type="caution">
    <text evidence="2">The sequence shown here is derived from an EMBL/GenBank/DDBJ whole genome shotgun (WGS) entry which is preliminary data.</text>
</comment>
<dbReference type="Proteomes" id="UP001194468">
    <property type="component" value="Unassembled WGS sequence"/>
</dbReference>
<proteinExistence type="predicted"/>
<reference evidence="2" key="2">
    <citation type="journal article" date="2020" name="Nat. Commun.">
        <title>Large-scale genome sequencing of mycorrhizal fungi provides insights into the early evolution of symbiotic traits.</title>
        <authorList>
            <person name="Miyauchi S."/>
            <person name="Kiss E."/>
            <person name="Kuo A."/>
            <person name="Drula E."/>
            <person name="Kohler A."/>
            <person name="Sanchez-Garcia M."/>
            <person name="Morin E."/>
            <person name="Andreopoulos B."/>
            <person name="Barry K.W."/>
            <person name="Bonito G."/>
            <person name="Buee M."/>
            <person name="Carver A."/>
            <person name="Chen C."/>
            <person name="Cichocki N."/>
            <person name="Clum A."/>
            <person name="Culley D."/>
            <person name="Crous P.W."/>
            <person name="Fauchery L."/>
            <person name="Girlanda M."/>
            <person name="Hayes R.D."/>
            <person name="Keri Z."/>
            <person name="LaButti K."/>
            <person name="Lipzen A."/>
            <person name="Lombard V."/>
            <person name="Magnuson J."/>
            <person name="Maillard F."/>
            <person name="Murat C."/>
            <person name="Nolan M."/>
            <person name="Ohm R.A."/>
            <person name="Pangilinan J."/>
            <person name="Pereira M.F."/>
            <person name="Perotto S."/>
            <person name="Peter M."/>
            <person name="Pfister S."/>
            <person name="Riley R."/>
            <person name="Sitrit Y."/>
            <person name="Stielow J.B."/>
            <person name="Szollosi G."/>
            <person name="Zifcakova L."/>
            <person name="Stursova M."/>
            <person name="Spatafora J.W."/>
            <person name="Tedersoo L."/>
            <person name="Vaario L.M."/>
            <person name="Yamada A."/>
            <person name="Yan M."/>
            <person name="Wang P."/>
            <person name="Xu J."/>
            <person name="Bruns T."/>
            <person name="Baldrian P."/>
            <person name="Vilgalys R."/>
            <person name="Dunand C."/>
            <person name="Henrissat B."/>
            <person name="Grigoriev I.V."/>
            <person name="Hibbett D."/>
            <person name="Nagy L.G."/>
            <person name="Martin F.M."/>
        </authorList>
    </citation>
    <scope>NUCLEOTIDE SEQUENCE</scope>
    <source>
        <strain evidence="2">BED1</strain>
    </source>
</reference>
<organism evidence="2 3">
    <name type="scientific">Boletus edulis BED1</name>
    <dbReference type="NCBI Taxonomy" id="1328754"/>
    <lineage>
        <taxon>Eukaryota</taxon>
        <taxon>Fungi</taxon>
        <taxon>Dikarya</taxon>
        <taxon>Basidiomycota</taxon>
        <taxon>Agaricomycotina</taxon>
        <taxon>Agaricomycetes</taxon>
        <taxon>Agaricomycetidae</taxon>
        <taxon>Boletales</taxon>
        <taxon>Boletineae</taxon>
        <taxon>Boletaceae</taxon>
        <taxon>Boletoideae</taxon>
        <taxon>Boletus</taxon>
    </lineage>
</organism>
<evidence type="ECO:0008006" key="4">
    <source>
        <dbReference type="Google" id="ProtNLM"/>
    </source>
</evidence>
<reference evidence="2" key="1">
    <citation type="submission" date="2019-10" db="EMBL/GenBank/DDBJ databases">
        <authorList>
            <consortium name="DOE Joint Genome Institute"/>
            <person name="Kuo A."/>
            <person name="Miyauchi S."/>
            <person name="Kiss E."/>
            <person name="Drula E."/>
            <person name="Kohler A."/>
            <person name="Sanchez-Garcia M."/>
            <person name="Andreopoulos B."/>
            <person name="Barry K.W."/>
            <person name="Bonito G."/>
            <person name="Buee M."/>
            <person name="Carver A."/>
            <person name="Chen C."/>
            <person name="Cichocki N."/>
            <person name="Clum A."/>
            <person name="Culley D."/>
            <person name="Crous P.W."/>
            <person name="Fauchery L."/>
            <person name="Girlanda M."/>
            <person name="Hayes R."/>
            <person name="Keri Z."/>
            <person name="LaButti K."/>
            <person name="Lipzen A."/>
            <person name="Lombard V."/>
            <person name="Magnuson J."/>
            <person name="Maillard F."/>
            <person name="Morin E."/>
            <person name="Murat C."/>
            <person name="Nolan M."/>
            <person name="Ohm R."/>
            <person name="Pangilinan J."/>
            <person name="Pereira M."/>
            <person name="Perotto S."/>
            <person name="Peter M."/>
            <person name="Riley R."/>
            <person name="Sitrit Y."/>
            <person name="Stielow B."/>
            <person name="Szollosi G."/>
            <person name="Zifcakova L."/>
            <person name="Stursova M."/>
            <person name="Spatafora J.W."/>
            <person name="Tedersoo L."/>
            <person name="Vaario L.-M."/>
            <person name="Yamada A."/>
            <person name="Yan M."/>
            <person name="Wang P."/>
            <person name="Xu J."/>
            <person name="Bruns T."/>
            <person name="Baldrian P."/>
            <person name="Vilgalys R."/>
            <person name="Henrissat B."/>
            <person name="Grigoriev I.V."/>
            <person name="Hibbett D."/>
            <person name="Nagy L.G."/>
            <person name="Martin F.M."/>
        </authorList>
    </citation>
    <scope>NUCLEOTIDE SEQUENCE</scope>
    <source>
        <strain evidence="2">BED1</strain>
    </source>
</reference>
<evidence type="ECO:0000313" key="2">
    <source>
        <dbReference type="EMBL" id="KAF8452822.1"/>
    </source>
</evidence>
<feature type="transmembrane region" description="Helical" evidence="1">
    <location>
        <begin position="494"/>
        <end position="515"/>
    </location>
</feature>
<keyword evidence="1" id="KW-1133">Transmembrane helix</keyword>
<name>A0AAD4C9J7_BOLED</name>
<dbReference type="EMBL" id="WHUW01000001">
    <property type="protein sequence ID" value="KAF8452822.1"/>
    <property type="molecule type" value="Genomic_DNA"/>
</dbReference>
<keyword evidence="1" id="KW-0812">Transmembrane</keyword>
<gene>
    <name evidence="2" type="ORF">L210DRAFT_3499666</name>
</gene>
<dbReference type="SUPFAM" id="SSF52540">
    <property type="entry name" value="P-loop containing nucleoside triphosphate hydrolases"/>
    <property type="match status" value="2"/>
</dbReference>
<protein>
    <recommendedName>
        <fullName evidence="4">G domain-containing protein</fullName>
    </recommendedName>
</protein>
<accession>A0AAD4C9J7</accession>